<evidence type="ECO:0000313" key="5">
    <source>
        <dbReference type="Proteomes" id="UP000823615"/>
    </source>
</evidence>
<protein>
    <submittedName>
        <fullName evidence="4">Septation regulator SpoVG</fullName>
    </submittedName>
</protein>
<evidence type="ECO:0000256" key="2">
    <source>
        <dbReference type="ARBA" id="ARBA00023210"/>
    </source>
</evidence>
<dbReference type="EMBL" id="JADIMT010000077">
    <property type="protein sequence ID" value="MBO8436661.1"/>
    <property type="molecule type" value="Genomic_DNA"/>
</dbReference>
<dbReference type="PANTHER" id="PTHR38429">
    <property type="entry name" value="SEPTATION PROTEIN SPOVG-RELATED"/>
    <property type="match status" value="1"/>
</dbReference>
<dbReference type="Proteomes" id="UP000823615">
    <property type="component" value="Unassembled WGS sequence"/>
</dbReference>
<evidence type="ECO:0000256" key="3">
    <source>
        <dbReference type="ARBA" id="ARBA00023306"/>
    </source>
</evidence>
<dbReference type="InterPro" id="IPR036751">
    <property type="entry name" value="SpoVG_sf"/>
</dbReference>
<dbReference type="Gene3D" id="3.30.1120.40">
    <property type="entry name" value="Stage V sporulation protein G"/>
    <property type="match status" value="1"/>
</dbReference>
<dbReference type="SUPFAM" id="SSF160537">
    <property type="entry name" value="SpoVG-like"/>
    <property type="match status" value="1"/>
</dbReference>
<keyword evidence="3" id="KW-0131">Cell cycle</keyword>
<dbReference type="GO" id="GO:0000917">
    <property type="term" value="P:division septum assembly"/>
    <property type="evidence" value="ECO:0007669"/>
    <property type="project" value="UniProtKB-KW"/>
</dbReference>
<organism evidence="4 5">
    <name type="scientific">Candidatus Ornithospirochaeta stercoripullorum</name>
    <dbReference type="NCBI Taxonomy" id="2840899"/>
    <lineage>
        <taxon>Bacteria</taxon>
        <taxon>Pseudomonadati</taxon>
        <taxon>Spirochaetota</taxon>
        <taxon>Spirochaetia</taxon>
        <taxon>Spirochaetales</taxon>
        <taxon>Spirochaetaceae</taxon>
        <taxon>Spirochaetaceae incertae sedis</taxon>
        <taxon>Candidatus Ornithospirochaeta</taxon>
    </lineage>
</organism>
<dbReference type="Pfam" id="PF04026">
    <property type="entry name" value="SpoVG"/>
    <property type="match status" value="1"/>
</dbReference>
<keyword evidence="1" id="KW-0132">Cell division</keyword>
<reference evidence="4" key="1">
    <citation type="submission" date="2020-10" db="EMBL/GenBank/DDBJ databases">
        <authorList>
            <person name="Gilroy R."/>
        </authorList>
    </citation>
    <scope>NUCLEOTIDE SEQUENCE</scope>
    <source>
        <strain evidence="4">7293</strain>
    </source>
</reference>
<accession>A0A9D9DZX5</accession>
<keyword evidence="2" id="KW-0717">Septation</keyword>
<dbReference type="NCBIfam" id="NF009749">
    <property type="entry name" value="PRK13259.1"/>
    <property type="match status" value="1"/>
</dbReference>
<dbReference type="GO" id="GO:0030435">
    <property type="term" value="P:sporulation resulting in formation of a cellular spore"/>
    <property type="evidence" value="ECO:0007669"/>
    <property type="project" value="InterPro"/>
</dbReference>
<sequence>MEITDIRIRKVEGNDKLRAYVTVAFDDEFAVHNIKVIESQNGLFIAMPSKASSDGTYKDIAHPINTAFREKLQKAILEQYTIQDLQ</sequence>
<reference evidence="4" key="2">
    <citation type="journal article" date="2021" name="PeerJ">
        <title>Extensive microbial diversity within the chicken gut microbiome revealed by metagenomics and culture.</title>
        <authorList>
            <person name="Gilroy R."/>
            <person name="Ravi A."/>
            <person name="Getino M."/>
            <person name="Pursley I."/>
            <person name="Horton D.L."/>
            <person name="Alikhan N.F."/>
            <person name="Baker D."/>
            <person name="Gharbi K."/>
            <person name="Hall N."/>
            <person name="Watson M."/>
            <person name="Adriaenssens E.M."/>
            <person name="Foster-Nyarko E."/>
            <person name="Jarju S."/>
            <person name="Secka A."/>
            <person name="Antonio M."/>
            <person name="Oren A."/>
            <person name="Chaudhuri R.R."/>
            <person name="La Ragione R."/>
            <person name="Hildebrand F."/>
            <person name="Pallen M.J."/>
        </authorList>
    </citation>
    <scope>NUCLEOTIDE SEQUENCE</scope>
    <source>
        <strain evidence="4">7293</strain>
    </source>
</reference>
<comment type="caution">
    <text evidence="4">The sequence shown here is derived from an EMBL/GenBank/DDBJ whole genome shotgun (WGS) entry which is preliminary data.</text>
</comment>
<dbReference type="PANTHER" id="PTHR38429:SF1">
    <property type="entry name" value="SEPTATION PROTEIN SPOVG-RELATED"/>
    <property type="match status" value="1"/>
</dbReference>
<name>A0A9D9DZX5_9SPIO</name>
<dbReference type="AlphaFoldDB" id="A0A9D9DZX5"/>
<gene>
    <name evidence="4" type="primary">spoVG</name>
    <name evidence="4" type="ORF">IAA97_06750</name>
</gene>
<evidence type="ECO:0000256" key="1">
    <source>
        <dbReference type="ARBA" id="ARBA00022618"/>
    </source>
</evidence>
<evidence type="ECO:0000313" key="4">
    <source>
        <dbReference type="EMBL" id="MBO8436661.1"/>
    </source>
</evidence>
<proteinExistence type="predicted"/>
<dbReference type="InterPro" id="IPR007170">
    <property type="entry name" value="SpoVG"/>
</dbReference>